<keyword evidence="2" id="KW-1185">Reference proteome</keyword>
<dbReference type="RefSeq" id="WP_386366647.1">
    <property type="nucleotide sequence ID" value="NZ_JBHRXZ010000024.1"/>
</dbReference>
<comment type="caution">
    <text evidence="1">The sequence shown here is derived from an EMBL/GenBank/DDBJ whole genome shotgun (WGS) entry which is preliminary data.</text>
</comment>
<accession>A0ABV7T7V6</accession>
<dbReference type="SUPFAM" id="SSF53254">
    <property type="entry name" value="Phosphoglycerate mutase-like"/>
    <property type="match status" value="1"/>
</dbReference>
<proteinExistence type="predicted"/>
<dbReference type="EMBL" id="JBHRXZ010000024">
    <property type="protein sequence ID" value="MFC3609260.1"/>
    <property type="molecule type" value="Genomic_DNA"/>
</dbReference>
<reference evidence="2" key="1">
    <citation type="journal article" date="2019" name="Int. J. Syst. Evol. Microbiol.">
        <title>The Global Catalogue of Microorganisms (GCM) 10K type strain sequencing project: providing services to taxonomists for standard genome sequencing and annotation.</title>
        <authorList>
            <consortium name="The Broad Institute Genomics Platform"/>
            <consortium name="The Broad Institute Genome Sequencing Center for Infectious Disease"/>
            <person name="Wu L."/>
            <person name="Ma J."/>
        </authorList>
    </citation>
    <scope>NUCLEOTIDE SEQUENCE [LARGE SCALE GENOMIC DNA]</scope>
    <source>
        <strain evidence="2">KCTC 42447</strain>
    </source>
</reference>
<dbReference type="Proteomes" id="UP001595630">
    <property type="component" value="Unassembled WGS sequence"/>
</dbReference>
<protein>
    <submittedName>
        <fullName evidence="1">Fructose-2,6-bisphosphatase</fullName>
    </submittedName>
</protein>
<evidence type="ECO:0000313" key="2">
    <source>
        <dbReference type="Proteomes" id="UP001595630"/>
    </source>
</evidence>
<gene>
    <name evidence="1" type="ORF">ACFOMF_15895</name>
</gene>
<organism evidence="1 2">
    <name type="scientific">Stutzerimonas tarimensis</name>
    <dbReference type="NCBI Taxonomy" id="1507735"/>
    <lineage>
        <taxon>Bacteria</taxon>
        <taxon>Pseudomonadati</taxon>
        <taxon>Pseudomonadota</taxon>
        <taxon>Gammaproteobacteria</taxon>
        <taxon>Pseudomonadales</taxon>
        <taxon>Pseudomonadaceae</taxon>
        <taxon>Stutzerimonas</taxon>
    </lineage>
</organism>
<dbReference type="Gene3D" id="3.40.50.1240">
    <property type="entry name" value="Phosphoglycerate mutase-like"/>
    <property type="match status" value="1"/>
</dbReference>
<evidence type="ECO:0000313" key="1">
    <source>
        <dbReference type="EMBL" id="MFC3609260.1"/>
    </source>
</evidence>
<dbReference type="InterPro" id="IPR029033">
    <property type="entry name" value="His_PPase_superfam"/>
</dbReference>
<name>A0ABV7T7V6_9GAMM</name>
<sequence>MAISTPRQIILVRHGRPQHSNPGWCTPAEMKGWIENYNRAEVARSELPPDLIEQARHCGTVVSSSVSRCVQSRQYLVSERPCESDELFAEAHLPYLDWAWPRAPSLLWRFLFRLAWFAGFARHTEAVAASDRRARVAADRLIELAERHGSVMLIGHGVMNILIARHLRGRGWKGPTLLYLHDYWQVSSYREDVRR</sequence>